<dbReference type="CDD" id="cd00091">
    <property type="entry name" value="NUC"/>
    <property type="match status" value="1"/>
</dbReference>
<dbReference type="GO" id="GO:0005743">
    <property type="term" value="C:mitochondrial inner membrane"/>
    <property type="evidence" value="ECO:0007669"/>
    <property type="project" value="TreeGrafter"/>
</dbReference>
<dbReference type="SUPFAM" id="SSF54060">
    <property type="entry name" value="His-Me finger endonucleases"/>
    <property type="match status" value="1"/>
</dbReference>
<feature type="domain" description="DNA/RNA non-specific endonuclease/pyrophosphatase/phosphodiesterase" evidence="7">
    <location>
        <begin position="192"/>
        <end position="439"/>
    </location>
</feature>
<dbReference type="SMART" id="SM00892">
    <property type="entry name" value="Endonuclease_NS"/>
    <property type="match status" value="1"/>
</dbReference>
<dbReference type="InterPro" id="IPR001604">
    <property type="entry name" value="Endo_G_ENPP1-like_dom"/>
</dbReference>
<dbReference type="AlphaFoldDB" id="A0A182QHN1"/>
<dbReference type="GO" id="GO:0005634">
    <property type="term" value="C:nucleus"/>
    <property type="evidence" value="ECO:0007669"/>
    <property type="project" value="TreeGrafter"/>
</dbReference>
<evidence type="ECO:0000256" key="6">
    <source>
        <dbReference type="SAM" id="Phobius"/>
    </source>
</evidence>
<comment type="similarity">
    <text evidence="1">Belongs to the DNA/RNA non-specific endonuclease family.</text>
</comment>
<keyword evidence="2" id="KW-0540">Nuclease</keyword>
<dbReference type="GO" id="GO:0046872">
    <property type="term" value="F:metal ion binding"/>
    <property type="evidence" value="ECO:0007669"/>
    <property type="project" value="UniProtKB-KW"/>
</dbReference>
<dbReference type="GO" id="GO:0003676">
    <property type="term" value="F:nucleic acid binding"/>
    <property type="evidence" value="ECO:0007669"/>
    <property type="project" value="InterPro"/>
</dbReference>
<dbReference type="GO" id="GO:0000014">
    <property type="term" value="F:single-stranded DNA endodeoxyribonuclease activity"/>
    <property type="evidence" value="ECO:0007669"/>
    <property type="project" value="TreeGrafter"/>
</dbReference>
<dbReference type="STRING" id="69004.A0A182QHN1"/>
<sequence length="457" mass="50869">MVASGWSVVLRGGVWQVWSNMARGVSLVMLLLLVLLLLAERGVRSRVNVESTTDDLTALLFNEEKDISGDGSVCSISLNRDLTNNQPLLLEPDSDRFVWPQVNSTVIELDYDQSVELFCSHGFHKGSPGGQSQSATITCKGDAGLGYGSKRYSIADFTCQRAVFHSAERTGGFCYDNGTMLRIGFDLGTGRFAQLYEVCFDEVRLRTHYVKHQLTPHNDHHQRAVKRPPFLQGSYYGALKMGGLYSYAKQHATLERILGSRARADALLDNKKGMFFARGHLAAKSDFVYGSHQRASFWLLNVAPQWQRFNGFNWQRIETGVKAYVAANGLRLTVYTGTYGVLELPDGNGDPQPIFLDFDADRDPAGRVPAPALFYKVLLDADNDAGLALIGVNNPHATPEEIAERYVVCRDVSSEVRWLQWKRESIADGYSYACDVNEFNRVTGHLVLEEPVGNLLL</sequence>
<evidence type="ECO:0000256" key="2">
    <source>
        <dbReference type="ARBA" id="ARBA00022722"/>
    </source>
</evidence>
<evidence type="ECO:0000313" key="8">
    <source>
        <dbReference type="EnsemblMetazoa" id="AFAF010364-PA"/>
    </source>
</evidence>
<proteinExistence type="inferred from homology"/>
<keyword evidence="6" id="KW-0812">Transmembrane</keyword>
<dbReference type="InterPro" id="IPR044925">
    <property type="entry name" value="His-Me_finger_sf"/>
</dbReference>
<keyword evidence="5" id="KW-0479">Metal-binding</keyword>
<dbReference type="EnsemblMetazoa" id="AFAF010364-RA">
    <property type="protein sequence ID" value="AFAF010364-PA"/>
    <property type="gene ID" value="AFAF010364"/>
</dbReference>
<feature type="active site" description="Proton acceptor" evidence="4">
    <location>
        <position position="280"/>
    </location>
</feature>
<dbReference type="Proteomes" id="UP000075886">
    <property type="component" value="Unassembled WGS sequence"/>
</dbReference>
<reference evidence="9" key="1">
    <citation type="submission" date="2014-01" db="EMBL/GenBank/DDBJ databases">
        <title>The Genome Sequence of Anopheles farauti FAR1 (V2).</title>
        <authorList>
            <consortium name="The Broad Institute Genomics Platform"/>
            <person name="Neafsey D.E."/>
            <person name="Besansky N."/>
            <person name="Howell P."/>
            <person name="Walton C."/>
            <person name="Young S.K."/>
            <person name="Zeng Q."/>
            <person name="Gargeya S."/>
            <person name="Fitzgerald M."/>
            <person name="Haas B."/>
            <person name="Abouelleil A."/>
            <person name="Allen A.W."/>
            <person name="Alvarado L."/>
            <person name="Arachchi H.M."/>
            <person name="Berlin A.M."/>
            <person name="Chapman S.B."/>
            <person name="Gainer-Dewar J."/>
            <person name="Goldberg J."/>
            <person name="Griggs A."/>
            <person name="Gujja S."/>
            <person name="Hansen M."/>
            <person name="Howarth C."/>
            <person name="Imamovic A."/>
            <person name="Ireland A."/>
            <person name="Larimer J."/>
            <person name="McCowan C."/>
            <person name="Murphy C."/>
            <person name="Pearson M."/>
            <person name="Poon T.W."/>
            <person name="Priest M."/>
            <person name="Roberts A."/>
            <person name="Saif S."/>
            <person name="Shea T."/>
            <person name="Sisk P."/>
            <person name="Sykes S."/>
            <person name="Wortman J."/>
            <person name="Nusbaum C."/>
            <person name="Birren B."/>
        </authorList>
    </citation>
    <scope>NUCLEOTIDE SEQUENCE [LARGE SCALE GENOMIC DNA]</scope>
    <source>
        <strain evidence="9">FAR1</strain>
    </source>
</reference>
<reference evidence="8" key="2">
    <citation type="submission" date="2020-05" db="UniProtKB">
        <authorList>
            <consortium name="EnsemblMetazoa"/>
        </authorList>
    </citation>
    <scope>IDENTIFICATION</scope>
    <source>
        <strain evidence="8">FAR1</strain>
    </source>
</reference>
<dbReference type="GO" id="GO:0004521">
    <property type="term" value="F:RNA endonuclease activity"/>
    <property type="evidence" value="ECO:0007669"/>
    <property type="project" value="TreeGrafter"/>
</dbReference>
<protein>
    <recommendedName>
        <fullName evidence="7">DNA/RNA non-specific endonuclease/pyrophosphatase/phosphodiesterase domain-containing protein</fullName>
    </recommendedName>
</protein>
<dbReference type="Gene3D" id="3.40.570.10">
    <property type="entry name" value="Extracellular Endonuclease, subunit A"/>
    <property type="match status" value="1"/>
</dbReference>
<dbReference type="EMBL" id="AXCN02001143">
    <property type="status" value="NOT_ANNOTATED_CDS"/>
    <property type="molecule type" value="Genomic_DNA"/>
</dbReference>
<feature type="transmembrane region" description="Helical" evidence="6">
    <location>
        <begin position="20"/>
        <end position="39"/>
    </location>
</feature>
<evidence type="ECO:0000313" key="9">
    <source>
        <dbReference type="Proteomes" id="UP000075886"/>
    </source>
</evidence>
<organism evidence="8 9">
    <name type="scientific">Anopheles farauti</name>
    <dbReference type="NCBI Taxonomy" id="69004"/>
    <lineage>
        <taxon>Eukaryota</taxon>
        <taxon>Metazoa</taxon>
        <taxon>Ecdysozoa</taxon>
        <taxon>Arthropoda</taxon>
        <taxon>Hexapoda</taxon>
        <taxon>Insecta</taxon>
        <taxon>Pterygota</taxon>
        <taxon>Neoptera</taxon>
        <taxon>Endopterygota</taxon>
        <taxon>Diptera</taxon>
        <taxon>Nematocera</taxon>
        <taxon>Culicoidea</taxon>
        <taxon>Culicidae</taxon>
        <taxon>Anophelinae</taxon>
        <taxon>Anopheles</taxon>
    </lineage>
</organism>
<dbReference type="InterPro" id="IPR044929">
    <property type="entry name" value="DNA/RNA_non-sp_Endonuclease_sf"/>
</dbReference>
<evidence type="ECO:0000256" key="5">
    <source>
        <dbReference type="PIRSR" id="PIRSR640255-2"/>
    </source>
</evidence>
<dbReference type="Pfam" id="PF01223">
    <property type="entry name" value="Endonuclease_NS"/>
    <property type="match status" value="1"/>
</dbReference>
<dbReference type="GO" id="GO:0006309">
    <property type="term" value="P:apoptotic DNA fragmentation"/>
    <property type="evidence" value="ECO:0007669"/>
    <property type="project" value="TreeGrafter"/>
</dbReference>
<feature type="binding site" evidence="5">
    <location>
        <position position="310"/>
    </location>
    <ligand>
        <name>Mg(2+)</name>
        <dbReference type="ChEBI" id="CHEBI:18420"/>
        <note>catalytic</note>
    </ligand>
</feature>
<dbReference type="VEuPathDB" id="VectorBase:AFAF010364"/>
<keyword evidence="6" id="KW-1133">Transmembrane helix</keyword>
<keyword evidence="6" id="KW-0472">Membrane</keyword>
<keyword evidence="3" id="KW-0255">Endonuclease</keyword>
<evidence type="ECO:0000256" key="1">
    <source>
        <dbReference type="ARBA" id="ARBA00010052"/>
    </source>
</evidence>
<accession>A0A182QHN1</accession>
<dbReference type="PANTHER" id="PTHR13966">
    <property type="entry name" value="ENDONUCLEASE RELATED"/>
    <property type="match status" value="1"/>
</dbReference>
<evidence type="ECO:0000256" key="4">
    <source>
        <dbReference type="PIRSR" id="PIRSR640255-1"/>
    </source>
</evidence>
<keyword evidence="9" id="KW-1185">Reference proteome</keyword>
<evidence type="ECO:0000259" key="7">
    <source>
        <dbReference type="SMART" id="SM00892"/>
    </source>
</evidence>
<dbReference type="InterPro" id="IPR040255">
    <property type="entry name" value="Non-specific_endonuclease"/>
</dbReference>
<dbReference type="PANTHER" id="PTHR13966:SF19">
    <property type="entry name" value="NUCLEASE EXOG, MITOCHONDRIAL"/>
    <property type="match status" value="1"/>
</dbReference>
<evidence type="ECO:0000256" key="3">
    <source>
        <dbReference type="ARBA" id="ARBA00022759"/>
    </source>
</evidence>
<keyword evidence="3" id="KW-0378">Hydrolase</keyword>
<name>A0A182QHN1_9DIPT</name>